<comment type="caution">
    <text evidence="2">The sequence shown here is derived from an EMBL/GenBank/DDBJ whole genome shotgun (WGS) entry which is preliminary data.</text>
</comment>
<proteinExistence type="predicted"/>
<dbReference type="Pfam" id="PF11112">
    <property type="entry name" value="PyocinActivator"/>
    <property type="match status" value="1"/>
</dbReference>
<protein>
    <submittedName>
        <fullName evidence="2">Pyocin activator PrtN family protein</fullName>
    </submittedName>
</protein>
<evidence type="ECO:0000313" key="3">
    <source>
        <dbReference type="Proteomes" id="UP001595457"/>
    </source>
</evidence>
<evidence type="ECO:0000313" key="2">
    <source>
        <dbReference type="EMBL" id="MFC2970903.1"/>
    </source>
</evidence>
<dbReference type="InterPro" id="IPR020518">
    <property type="entry name" value="Tscrpt_reg_PrtN"/>
</dbReference>
<evidence type="ECO:0000256" key="1">
    <source>
        <dbReference type="SAM" id="MobiDB-lite"/>
    </source>
</evidence>
<sequence length="108" mass="12171">MNAGQTIARQPAENCASQATQEGRGVEPGFSSTLDALWKQWRVASLTLTEVREHYFPHIETDKHLRSLIRKGDIKLRTFTLTKSRLECPRVTLEDLASFLDSKTRAAA</sequence>
<dbReference type="Proteomes" id="UP001595457">
    <property type="component" value="Unassembled WGS sequence"/>
</dbReference>
<feature type="region of interest" description="Disordered" evidence="1">
    <location>
        <begin position="1"/>
        <end position="27"/>
    </location>
</feature>
<organism evidence="2 3">
    <name type="scientific">Azotobacter bryophylli</name>
    <dbReference type="NCBI Taxonomy" id="1986537"/>
    <lineage>
        <taxon>Bacteria</taxon>
        <taxon>Pseudomonadati</taxon>
        <taxon>Pseudomonadota</taxon>
        <taxon>Gammaproteobacteria</taxon>
        <taxon>Pseudomonadales</taxon>
        <taxon>Pseudomonadaceae</taxon>
        <taxon>Azotobacter</taxon>
    </lineage>
</organism>
<accession>A0ABV7APB0</accession>
<gene>
    <name evidence="2" type="ORF">ACFOJE_01565</name>
</gene>
<keyword evidence="3" id="KW-1185">Reference proteome</keyword>
<name>A0ABV7APB0_9GAMM</name>
<dbReference type="EMBL" id="JBHRSJ010000001">
    <property type="protein sequence ID" value="MFC2970903.1"/>
    <property type="molecule type" value="Genomic_DNA"/>
</dbReference>
<reference evidence="3" key="1">
    <citation type="journal article" date="2019" name="Int. J. Syst. Evol. Microbiol.">
        <title>The Global Catalogue of Microorganisms (GCM) 10K type strain sequencing project: providing services to taxonomists for standard genome sequencing and annotation.</title>
        <authorList>
            <consortium name="The Broad Institute Genomics Platform"/>
            <consortium name="The Broad Institute Genome Sequencing Center for Infectious Disease"/>
            <person name="Wu L."/>
            <person name="Ma J."/>
        </authorList>
    </citation>
    <scope>NUCLEOTIDE SEQUENCE [LARGE SCALE GENOMIC DNA]</scope>
    <source>
        <strain evidence="3">KCTC 62195</strain>
    </source>
</reference>
<dbReference type="RefSeq" id="WP_377812469.1">
    <property type="nucleotide sequence ID" value="NZ_JBHRSJ010000001.1"/>
</dbReference>